<dbReference type="EMBL" id="CP092863">
    <property type="protein sequence ID" value="UYV61402.1"/>
    <property type="molecule type" value="Genomic_DNA"/>
</dbReference>
<feature type="compositionally biased region" description="Polar residues" evidence="1">
    <location>
        <begin position="26"/>
        <end position="56"/>
    </location>
</feature>
<evidence type="ECO:0000313" key="2">
    <source>
        <dbReference type="EMBL" id="UYV61402.1"/>
    </source>
</evidence>
<dbReference type="Proteomes" id="UP001235939">
    <property type="component" value="Chromosome 01"/>
</dbReference>
<sequence length="116" mass="12330">MCLSEDRIRQLRDILNAGDGWELPEQPQTATTASETRLSSTRTQESARGKPQTSEILFSRGRPLGGPQTSRIPGDGDCTPAPDEKEEVRLQAPDQGLQGSGEICPDSPGTGLPGGD</sequence>
<protein>
    <submittedName>
        <fullName evidence="2">Uncharacterized protein</fullName>
    </submittedName>
</protein>
<accession>A0ABY6JYH6</accession>
<proteinExistence type="predicted"/>
<name>A0ABY6JYH6_9ARAC</name>
<evidence type="ECO:0000313" key="3">
    <source>
        <dbReference type="Proteomes" id="UP001235939"/>
    </source>
</evidence>
<feature type="region of interest" description="Disordered" evidence="1">
    <location>
        <begin position="19"/>
        <end position="116"/>
    </location>
</feature>
<evidence type="ECO:0000256" key="1">
    <source>
        <dbReference type="SAM" id="MobiDB-lite"/>
    </source>
</evidence>
<reference evidence="2 3" key="1">
    <citation type="submission" date="2022-01" db="EMBL/GenBank/DDBJ databases">
        <title>A chromosomal length assembly of Cordylochernes scorpioides.</title>
        <authorList>
            <person name="Zeh D."/>
            <person name="Zeh J."/>
        </authorList>
    </citation>
    <scope>NUCLEOTIDE SEQUENCE [LARGE SCALE GENOMIC DNA]</scope>
    <source>
        <strain evidence="2">IN4F17</strain>
        <tissue evidence="2">Whole Body</tissue>
    </source>
</reference>
<keyword evidence="3" id="KW-1185">Reference proteome</keyword>
<organism evidence="2 3">
    <name type="scientific">Cordylochernes scorpioides</name>
    <dbReference type="NCBI Taxonomy" id="51811"/>
    <lineage>
        <taxon>Eukaryota</taxon>
        <taxon>Metazoa</taxon>
        <taxon>Ecdysozoa</taxon>
        <taxon>Arthropoda</taxon>
        <taxon>Chelicerata</taxon>
        <taxon>Arachnida</taxon>
        <taxon>Pseudoscorpiones</taxon>
        <taxon>Cheliferoidea</taxon>
        <taxon>Chernetidae</taxon>
        <taxon>Cordylochernes</taxon>
    </lineage>
</organism>
<gene>
    <name evidence="2" type="ORF">LAZ67_1004727</name>
</gene>